<dbReference type="EMBL" id="VDMD01000025">
    <property type="protein sequence ID" value="TRM59833.1"/>
    <property type="molecule type" value="Genomic_DNA"/>
</dbReference>
<reference evidence="2 3" key="1">
    <citation type="journal article" date="2019" name="New Phytol.">
        <title>Comparative genomics reveals unique wood-decay strategies and fruiting body development in the Schizophyllaceae.</title>
        <authorList>
            <person name="Almasi E."/>
            <person name="Sahu N."/>
            <person name="Krizsan K."/>
            <person name="Balint B."/>
            <person name="Kovacs G.M."/>
            <person name="Kiss B."/>
            <person name="Cseklye J."/>
            <person name="Drula E."/>
            <person name="Henrissat B."/>
            <person name="Nagy I."/>
            <person name="Chovatia M."/>
            <person name="Adam C."/>
            <person name="LaButti K."/>
            <person name="Lipzen A."/>
            <person name="Riley R."/>
            <person name="Grigoriev I.V."/>
            <person name="Nagy L.G."/>
        </authorList>
    </citation>
    <scope>NUCLEOTIDE SEQUENCE [LARGE SCALE GENOMIC DNA]</scope>
    <source>
        <strain evidence="2 3">NL-1724</strain>
    </source>
</reference>
<feature type="compositionally biased region" description="Basic and acidic residues" evidence="1">
    <location>
        <begin position="1"/>
        <end position="19"/>
    </location>
</feature>
<feature type="compositionally biased region" description="Basic and acidic residues" evidence="1">
    <location>
        <begin position="35"/>
        <end position="44"/>
    </location>
</feature>
<proteinExistence type="predicted"/>
<gene>
    <name evidence="2" type="ORF">BD626DRAFT_539069</name>
</gene>
<feature type="region of interest" description="Disordered" evidence="1">
    <location>
        <begin position="1"/>
        <end position="72"/>
    </location>
</feature>
<evidence type="ECO:0000256" key="1">
    <source>
        <dbReference type="SAM" id="MobiDB-lite"/>
    </source>
</evidence>
<dbReference type="Proteomes" id="UP000320762">
    <property type="component" value="Unassembled WGS sequence"/>
</dbReference>
<keyword evidence="3" id="KW-1185">Reference proteome</keyword>
<name>A0A550C4U8_9AGAR</name>
<dbReference type="AlphaFoldDB" id="A0A550C4U8"/>
<accession>A0A550C4U8</accession>
<evidence type="ECO:0000313" key="2">
    <source>
        <dbReference type="EMBL" id="TRM59833.1"/>
    </source>
</evidence>
<organism evidence="2 3">
    <name type="scientific">Schizophyllum amplum</name>
    <dbReference type="NCBI Taxonomy" id="97359"/>
    <lineage>
        <taxon>Eukaryota</taxon>
        <taxon>Fungi</taxon>
        <taxon>Dikarya</taxon>
        <taxon>Basidiomycota</taxon>
        <taxon>Agaricomycotina</taxon>
        <taxon>Agaricomycetes</taxon>
        <taxon>Agaricomycetidae</taxon>
        <taxon>Agaricales</taxon>
        <taxon>Schizophyllaceae</taxon>
        <taxon>Schizophyllum</taxon>
    </lineage>
</organism>
<sequence>MRERERRKERRDVDTRDPDDLLQLDRSTKPLKALPRLDRRRDFSRPTFTDPLASGGMSGEGAPSDDASGNGQHMRIQDELELDAKAQDLTPKYGERLSLNFDLKKLIALSARILLLSAKLTAYRSKDINEAVFRATEYWIFMDQESAKWKEDLKTHAEMDAGFTFACDRDKSMYGPPTVTQVRVLEPNKVPDWMVKLDDAAKTVLKLLESRLTSGSTRAPKRKRTAGRCICSSHRPQRGPWHVNDGRSESLPVVRISAGYSRVTT</sequence>
<comment type="caution">
    <text evidence="2">The sequence shown here is derived from an EMBL/GenBank/DDBJ whole genome shotgun (WGS) entry which is preliminary data.</text>
</comment>
<evidence type="ECO:0000313" key="3">
    <source>
        <dbReference type="Proteomes" id="UP000320762"/>
    </source>
</evidence>
<protein>
    <submittedName>
        <fullName evidence="2">Uncharacterized protein</fullName>
    </submittedName>
</protein>